<evidence type="ECO:0000256" key="1">
    <source>
        <dbReference type="SAM" id="MobiDB-lite"/>
    </source>
</evidence>
<sequence length="313" mass="33916">MYHWKMGRQLAVGVHARTAALAALLGAVCFPSSARAQPEDGVDSKLDDPPAAEKQADDEKAQGDETPGEKDRELEAAPEPTDANAPLEKDGKAYKFIGVRFRNVIVPKFMINLFADGGASVNVFTFGPEFTTRKNGLELDLALSYADYSMDPFLFKGKNDNQFAWEMVSSDMKLVYFTSDLLFEIPLDEEKGRFSLLVGGGVGLGVVFGDLHRAQAYPNAGASNPSPDDVSSWSRCTGPGGPGGAYCDASNNHYGDYDEPSWVNGGAKPSVFPWVSFPQVSFRYKPIKQLQTRLDAGMSITGFFFGMSAGYGL</sequence>
<dbReference type="EMBL" id="JEMA01000349">
    <property type="protein sequence ID" value="KYF71250.1"/>
    <property type="molecule type" value="Genomic_DNA"/>
</dbReference>
<protein>
    <recommendedName>
        <fullName evidence="5">Secreted protein</fullName>
    </recommendedName>
</protein>
<evidence type="ECO:0000313" key="3">
    <source>
        <dbReference type="EMBL" id="KYF71250.1"/>
    </source>
</evidence>
<feature type="chain" id="PRO_5007567277" description="Secreted protein" evidence="2">
    <location>
        <begin position="37"/>
        <end position="313"/>
    </location>
</feature>
<keyword evidence="2" id="KW-0732">Signal</keyword>
<feature type="compositionally biased region" description="Basic and acidic residues" evidence="1">
    <location>
        <begin position="54"/>
        <end position="75"/>
    </location>
</feature>
<accession>A0A150QTH4</accession>
<evidence type="ECO:0000256" key="2">
    <source>
        <dbReference type="SAM" id="SignalP"/>
    </source>
</evidence>
<feature type="signal peptide" evidence="2">
    <location>
        <begin position="1"/>
        <end position="36"/>
    </location>
</feature>
<evidence type="ECO:0000313" key="4">
    <source>
        <dbReference type="Proteomes" id="UP000075260"/>
    </source>
</evidence>
<name>A0A150QTH4_SORCE</name>
<gene>
    <name evidence="3" type="ORF">BE15_26270</name>
</gene>
<proteinExistence type="predicted"/>
<dbReference type="AlphaFoldDB" id="A0A150QTH4"/>
<dbReference type="RefSeq" id="WP_061607093.1">
    <property type="nucleotide sequence ID" value="NZ_JEMA01000349.1"/>
</dbReference>
<feature type="region of interest" description="Disordered" evidence="1">
    <location>
        <begin position="34"/>
        <end position="87"/>
    </location>
</feature>
<comment type="caution">
    <text evidence="3">The sequence shown here is derived from an EMBL/GenBank/DDBJ whole genome shotgun (WGS) entry which is preliminary data.</text>
</comment>
<dbReference type="Proteomes" id="UP000075260">
    <property type="component" value="Unassembled WGS sequence"/>
</dbReference>
<evidence type="ECO:0008006" key="5">
    <source>
        <dbReference type="Google" id="ProtNLM"/>
    </source>
</evidence>
<organism evidence="3 4">
    <name type="scientific">Sorangium cellulosum</name>
    <name type="common">Polyangium cellulosum</name>
    <dbReference type="NCBI Taxonomy" id="56"/>
    <lineage>
        <taxon>Bacteria</taxon>
        <taxon>Pseudomonadati</taxon>
        <taxon>Myxococcota</taxon>
        <taxon>Polyangia</taxon>
        <taxon>Polyangiales</taxon>
        <taxon>Polyangiaceae</taxon>
        <taxon>Sorangium</taxon>
    </lineage>
</organism>
<reference evidence="3 4" key="1">
    <citation type="submission" date="2014-02" db="EMBL/GenBank/DDBJ databases">
        <title>The small core and large imbalanced accessory genome model reveals a collaborative survival strategy of Sorangium cellulosum strains in nature.</title>
        <authorList>
            <person name="Han K."/>
            <person name="Peng R."/>
            <person name="Blom J."/>
            <person name="Li Y.-Z."/>
        </authorList>
    </citation>
    <scope>NUCLEOTIDE SEQUENCE [LARGE SCALE GENOMIC DNA]</scope>
    <source>
        <strain evidence="3 4">So0008-312</strain>
    </source>
</reference>